<accession>A0A0G1Y9D9</accession>
<proteinExistence type="predicted"/>
<name>A0A0G1Y9D9_9BACT</name>
<evidence type="ECO:0000313" key="1">
    <source>
        <dbReference type="EMBL" id="KKW11522.1"/>
    </source>
</evidence>
<gene>
    <name evidence="1" type="ORF">UY48_C0017G0015</name>
</gene>
<reference evidence="1 2" key="1">
    <citation type="journal article" date="2015" name="Nature">
        <title>rRNA introns, odd ribosomes, and small enigmatic genomes across a large radiation of phyla.</title>
        <authorList>
            <person name="Brown C.T."/>
            <person name="Hug L.A."/>
            <person name="Thomas B.C."/>
            <person name="Sharon I."/>
            <person name="Castelle C.J."/>
            <person name="Singh A."/>
            <person name="Wilkins M.J."/>
            <person name="Williams K.H."/>
            <person name="Banfield J.F."/>
        </authorList>
    </citation>
    <scope>NUCLEOTIDE SEQUENCE [LARGE SCALE GENOMIC DNA]</scope>
</reference>
<sequence length="181" mass="19854">MLITLADFKTDYNLDATQDAQITRLITRMGGVFTGKCERSSFESATYTDEYYNGTGGGKLFVYDRPVTAVASLYEVDDEGSATLIDAADYQVCSDYIYMSAGFAKGIRNYKITYTAGYSTIPADIQEAVSALVMREFKYPGRAGVSGEGFGTGNASFFDGLPLEVQNTIRKYKANWIITKA</sequence>
<organism evidence="1 2">
    <name type="scientific">Candidatus Gottesmanbacteria bacterium GW2011_GWB1_49_7</name>
    <dbReference type="NCBI Taxonomy" id="1618448"/>
    <lineage>
        <taxon>Bacteria</taxon>
        <taxon>Candidatus Gottesmaniibacteriota</taxon>
    </lineage>
</organism>
<dbReference type="EMBL" id="LCQD01000017">
    <property type="protein sequence ID" value="KKW11522.1"/>
    <property type="molecule type" value="Genomic_DNA"/>
</dbReference>
<dbReference type="AlphaFoldDB" id="A0A0G1Y9D9"/>
<dbReference type="Proteomes" id="UP000034588">
    <property type="component" value="Unassembled WGS sequence"/>
</dbReference>
<comment type="caution">
    <text evidence="1">The sequence shown here is derived from an EMBL/GenBank/DDBJ whole genome shotgun (WGS) entry which is preliminary data.</text>
</comment>
<evidence type="ECO:0000313" key="2">
    <source>
        <dbReference type="Proteomes" id="UP000034588"/>
    </source>
</evidence>
<protein>
    <submittedName>
        <fullName evidence="1">Uncharacterized protein</fullName>
    </submittedName>
</protein>